<sequence>MLSIWPFMPKIHKNKSLKIMQNFILLITIKKHGDRNFLKIF</sequence>
<dbReference type="EMBL" id="AGCI01000118">
    <property type="protein sequence ID" value="EHM37280.1"/>
    <property type="molecule type" value="Genomic_DNA"/>
</dbReference>
<organism evidence="1 2">
    <name type="scientific">Hafnia alvei ATCC 51873</name>
    <dbReference type="NCBI Taxonomy" id="1002364"/>
    <lineage>
        <taxon>Bacteria</taxon>
        <taxon>Pseudomonadati</taxon>
        <taxon>Pseudomonadota</taxon>
        <taxon>Gammaproteobacteria</taxon>
        <taxon>Enterobacterales</taxon>
        <taxon>Hafniaceae</taxon>
        <taxon>Hafnia</taxon>
    </lineage>
</organism>
<dbReference type="Proteomes" id="UP000005959">
    <property type="component" value="Unassembled WGS sequence"/>
</dbReference>
<gene>
    <name evidence="1" type="ORF">HMPREF0454_04741</name>
</gene>
<proteinExistence type="predicted"/>
<reference evidence="1 2" key="1">
    <citation type="submission" date="2011-08" db="EMBL/GenBank/DDBJ databases">
        <authorList>
            <person name="Weinstock G."/>
            <person name="Sodergren E."/>
            <person name="Clifton S."/>
            <person name="Fulton L."/>
            <person name="Fulton B."/>
            <person name="Courtney L."/>
            <person name="Fronick C."/>
            <person name="Harrison M."/>
            <person name="Strong C."/>
            <person name="Farmer C."/>
            <person name="Delahaunty K."/>
            <person name="Markovic C."/>
            <person name="Hall O."/>
            <person name="Minx P."/>
            <person name="Tomlinson C."/>
            <person name="Mitreva M."/>
            <person name="Hou S."/>
            <person name="Chen J."/>
            <person name="Wollam A."/>
            <person name="Pepin K.H."/>
            <person name="Johnson M."/>
            <person name="Bhonagiri V."/>
            <person name="Zhang X."/>
            <person name="Suruliraj S."/>
            <person name="Warren W."/>
            <person name="Chinwalla A."/>
            <person name="Mardis E.R."/>
            <person name="Wilson R.K."/>
        </authorList>
    </citation>
    <scope>NUCLEOTIDE SEQUENCE [LARGE SCALE GENOMIC DNA]</scope>
    <source>
        <strain evidence="1 2">ATCC 51873</strain>
    </source>
</reference>
<evidence type="ECO:0000313" key="2">
    <source>
        <dbReference type="Proteomes" id="UP000005959"/>
    </source>
</evidence>
<comment type="caution">
    <text evidence="1">The sequence shown here is derived from an EMBL/GenBank/DDBJ whole genome shotgun (WGS) entry which is preliminary data.</text>
</comment>
<name>G9YDP3_HAFAL</name>
<dbReference type="HOGENOM" id="CLU_3270878_0_0_6"/>
<accession>G9YDP3</accession>
<dbReference type="AlphaFoldDB" id="G9YDP3"/>
<evidence type="ECO:0000313" key="1">
    <source>
        <dbReference type="EMBL" id="EHM37280.1"/>
    </source>
</evidence>
<protein>
    <submittedName>
        <fullName evidence="1">Uncharacterized protein</fullName>
    </submittedName>
</protein>